<reference evidence="1 2" key="1">
    <citation type="submission" date="2023-11" db="EMBL/GenBank/DDBJ databases">
        <title>Plant-associative lifestyle of Vibrio porteresiae and its evolutionary dynamics.</title>
        <authorList>
            <person name="Rameshkumar N."/>
            <person name="Kirti K."/>
        </authorList>
    </citation>
    <scope>NUCLEOTIDE SEQUENCE [LARGE SCALE GENOMIC DNA]</scope>
    <source>
        <strain evidence="1 2">MSSRF60</strain>
    </source>
</reference>
<keyword evidence="2" id="KW-1185">Reference proteome</keyword>
<evidence type="ECO:0000313" key="1">
    <source>
        <dbReference type="EMBL" id="MDW6018326.1"/>
    </source>
</evidence>
<comment type="caution">
    <text evidence="1">The sequence shown here is derived from an EMBL/GenBank/DDBJ whole genome shotgun (WGS) entry which is preliminary data.</text>
</comment>
<evidence type="ECO:0008006" key="3">
    <source>
        <dbReference type="Google" id="ProtNLM"/>
    </source>
</evidence>
<name>A0ABU4IID3_9VIBR</name>
<sequence length="327" mass="39072">MRVLVVSTDWSGLVSPIVDEIRQQGHIVEYLDHSILADFSYFNYFDRIQSKIFNVFSGEKYKHLRTEEQIESTLRGFFYGKDVYDLAVFTNPDIFNERHFKLFKNNSRKLVLNLWDSLERMPKNRSKLHFFDVIRSFDPVDCKNMGFIPTTNYFHIQEQVMPQREMYDYDVFSVMTFCKERYPLVEKFIDVNPDLKCKILLYIDNERKRKYIRHPKVQIITKPVLKGDLREFISKSKSVLDLGYETQNGFSFRVFETLAWNKKLITTNKHVIDADFYRESNIYCLPKNYKVADFFIDSPYTHVPADVKNQYRLDEWVNRLLNLGKGL</sequence>
<dbReference type="Proteomes" id="UP001272325">
    <property type="component" value="Unassembled WGS sequence"/>
</dbReference>
<dbReference type="RefSeq" id="WP_102941555.1">
    <property type="nucleotide sequence ID" value="NZ_AP024893.1"/>
</dbReference>
<organism evidence="1 2">
    <name type="scientific">Vibrio plantisponsor</name>
    <dbReference type="NCBI Taxonomy" id="664643"/>
    <lineage>
        <taxon>Bacteria</taxon>
        <taxon>Pseudomonadati</taxon>
        <taxon>Pseudomonadota</taxon>
        <taxon>Gammaproteobacteria</taxon>
        <taxon>Vibrionales</taxon>
        <taxon>Vibrionaceae</taxon>
        <taxon>Vibrio</taxon>
    </lineage>
</organism>
<proteinExistence type="predicted"/>
<gene>
    <name evidence="1" type="ORF">SBW85_11390</name>
</gene>
<accession>A0ABU4IID3</accession>
<evidence type="ECO:0000313" key="2">
    <source>
        <dbReference type="Proteomes" id="UP001272325"/>
    </source>
</evidence>
<dbReference type="EMBL" id="JAWRCN010000001">
    <property type="protein sequence ID" value="MDW6018326.1"/>
    <property type="molecule type" value="Genomic_DNA"/>
</dbReference>
<protein>
    <recommendedName>
        <fullName evidence="3">Glycosyltransferase family 1 protein</fullName>
    </recommendedName>
</protein>